<gene>
    <name evidence="1" type="ORF">LCGC14_0248570</name>
</gene>
<dbReference type="AlphaFoldDB" id="A0A0F9U510"/>
<protein>
    <submittedName>
        <fullName evidence="1">Uncharacterized protein</fullName>
    </submittedName>
</protein>
<proteinExistence type="predicted"/>
<name>A0A0F9U510_9ZZZZ</name>
<evidence type="ECO:0000313" key="1">
    <source>
        <dbReference type="EMBL" id="KKN88295.1"/>
    </source>
</evidence>
<dbReference type="EMBL" id="LAZR01000129">
    <property type="protein sequence ID" value="KKN88295.1"/>
    <property type="molecule type" value="Genomic_DNA"/>
</dbReference>
<sequence length="118" mass="14004">MDERKDILTLSNGELSLTWPVELSKADLEDIQQWLTMRLNAFSRDSIRKQKTHFQRISRFFNDCGNEWAFLSEIQEMVCINNAAIRQVIYNTKKQEFVRQADPEGSKKSQFRLRVFND</sequence>
<comment type="caution">
    <text evidence="1">The sequence shown here is derived from an EMBL/GenBank/DDBJ whole genome shotgun (WGS) entry which is preliminary data.</text>
</comment>
<reference evidence="1" key="1">
    <citation type="journal article" date="2015" name="Nature">
        <title>Complex archaea that bridge the gap between prokaryotes and eukaryotes.</title>
        <authorList>
            <person name="Spang A."/>
            <person name="Saw J.H."/>
            <person name="Jorgensen S.L."/>
            <person name="Zaremba-Niedzwiedzka K."/>
            <person name="Martijn J."/>
            <person name="Lind A.E."/>
            <person name="van Eijk R."/>
            <person name="Schleper C."/>
            <person name="Guy L."/>
            <person name="Ettema T.J."/>
        </authorList>
    </citation>
    <scope>NUCLEOTIDE SEQUENCE</scope>
</reference>
<organism evidence="1">
    <name type="scientific">marine sediment metagenome</name>
    <dbReference type="NCBI Taxonomy" id="412755"/>
    <lineage>
        <taxon>unclassified sequences</taxon>
        <taxon>metagenomes</taxon>
        <taxon>ecological metagenomes</taxon>
    </lineage>
</organism>
<accession>A0A0F9U510</accession>